<dbReference type="KEGG" id="mlr:MELLADRAFT_60705"/>
<reference evidence="2" key="1">
    <citation type="journal article" date="2011" name="Proc. Natl. Acad. Sci. U.S.A.">
        <title>Obligate biotrophy features unraveled by the genomic analysis of rust fungi.</title>
        <authorList>
            <person name="Duplessis S."/>
            <person name="Cuomo C.A."/>
            <person name="Lin Y.-C."/>
            <person name="Aerts A."/>
            <person name="Tisserant E."/>
            <person name="Veneault-Fourrey C."/>
            <person name="Joly D.L."/>
            <person name="Hacquard S."/>
            <person name="Amselem J."/>
            <person name="Cantarel B.L."/>
            <person name="Chiu R."/>
            <person name="Coutinho P.M."/>
            <person name="Feau N."/>
            <person name="Field M."/>
            <person name="Frey P."/>
            <person name="Gelhaye E."/>
            <person name="Goldberg J."/>
            <person name="Grabherr M.G."/>
            <person name="Kodira C.D."/>
            <person name="Kohler A."/>
            <person name="Kuees U."/>
            <person name="Lindquist E.A."/>
            <person name="Lucas S.M."/>
            <person name="Mago R."/>
            <person name="Mauceli E."/>
            <person name="Morin E."/>
            <person name="Murat C."/>
            <person name="Pangilinan J.L."/>
            <person name="Park R."/>
            <person name="Pearson M."/>
            <person name="Quesneville H."/>
            <person name="Rouhier N."/>
            <person name="Sakthikumar S."/>
            <person name="Salamov A.A."/>
            <person name="Schmutz J."/>
            <person name="Selles B."/>
            <person name="Shapiro H."/>
            <person name="Tanguay P."/>
            <person name="Tuskan G.A."/>
            <person name="Henrissat B."/>
            <person name="Van de Peer Y."/>
            <person name="Rouze P."/>
            <person name="Ellis J.G."/>
            <person name="Dodds P.N."/>
            <person name="Schein J.E."/>
            <person name="Zhong S."/>
            <person name="Hamelin R.C."/>
            <person name="Grigoriev I.V."/>
            <person name="Szabo L.J."/>
            <person name="Martin F."/>
        </authorList>
    </citation>
    <scope>NUCLEOTIDE SEQUENCE [LARGE SCALE GENOMIC DNA]</scope>
    <source>
        <strain evidence="2">98AG31 / pathotype 3-4-7</strain>
    </source>
</reference>
<dbReference type="EMBL" id="GL883095">
    <property type="protein sequence ID" value="EGG10243.1"/>
    <property type="molecule type" value="Genomic_DNA"/>
</dbReference>
<name>F4RC15_MELLP</name>
<dbReference type="HOGENOM" id="CLU_1152000_0_0_1"/>
<protein>
    <submittedName>
        <fullName evidence="1">Uncharacterized protein</fullName>
    </submittedName>
</protein>
<keyword evidence="2" id="KW-1185">Reference proteome</keyword>
<gene>
    <name evidence="1" type="ORF">MELLADRAFT_60705</name>
</gene>
<proteinExistence type="predicted"/>
<dbReference type="InParanoid" id="F4RC15"/>
<dbReference type="GeneID" id="18929595"/>
<evidence type="ECO:0000313" key="2">
    <source>
        <dbReference type="Proteomes" id="UP000001072"/>
    </source>
</evidence>
<sequence>MPKSLSKQKYDLRKRIKKTNQGKQWRDELRIQKENARSKHIAYECGLPDTAKFFFIREKSKEELIFAPMKIFSHGIVVLVDKTTLDLLLSARFNNCSDMHPELFEFFQSSICTFYLHGISRGHVTNNSTIQGISKYGDMRALGWCCGGGIAAEAGKDVGHYALKHATSHSEDRNWLDIERSYSHLFRAKDFWAERFAALSMTAFKANSKTFF</sequence>
<dbReference type="RefSeq" id="XP_007406544.1">
    <property type="nucleotide sequence ID" value="XM_007406482.1"/>
</dbReference>
<dbReference type="AlphaFoldDB" id="F4RC15"/>
<dbReference type="Proteomes" id="UP000001072">
    <property type="component" value="Unassembled WGS sequence"/>
</dbReference>
<organism evidence="2">
    <name type="scientific">Melampsora larici-populina (strain 98AG31 / pathotype 3-4-7)</name>
    <name type="common">Poplar leaf rust fungus</name>
    <dbReference type="NCBI Taxonomy" id="747676"/>
    <lineage>
        <taxon>Eukaryota</taxon>
        <taxon>Fungi</taxon>
        <taxon>Dikarya</taxon>
        <taxon>Basidiomycota</taxon>
        <taxon>Pucciniomycotina</taxon>
        <taxon>Pucciniomycetes</taxon>
        <taxon>Pucciniales</taxon>
        <taxon>Melampsoraceae</taxon>
        <taxon>Melampsora</taxon>
    </lineage>
</organism>
<dbReference type="VEuPathDB" id="FungiDB:MELLADRAFT_60705"/>
<evidence type="ECO:0000313" key="1">
    <source>
        <dbReference type="EMBL" id="EGG10243.1"/>
    </source>
</evidence>
<accession>F4RC15</accession>